<name>A0A2S0RH86_9FLAO</name>
<evidence type="ECO:0000313" key="1">
    <source>
        <dbReference type="EMBL" id="AWA31113.1"/>
    </source>
</evidence>
<organism evidence="1 2">
    <name type="scientific">Flavobacterium magnum</name>
    <dbReference type="NCBI Taxonomy" id="2162713"/>
    <lineage>
        <taxon>Bacteria</taxon>
        <taxon>Pseudomonadati</taxon>
        <taxon>Bacteroidota</taxon>
        <taxon>Flavobacteriia</taxon>
        <taxon>Flavobacteriales</taxon>
        <taxon>Flavobacteriaceae</taxon>
        <taxon>Flavobacterium</taxon>
    </lineage>
</organism>
<dbReference type="KEGG" id="fmg:HYN48_14005"/>
<dbReference type="EMBL" id="CP028811">
    <property type="protein sequence ID" value="AWA31113.1"/>
    <property type="molecule type" value="Genomic_DNA"/>
</dbReference>
<keyword evidence="2" id="KW-1185">Reference proteome</keyword>
<dbReference type="AlphaFoldDB" id="A0A2S0RH86"/>
<dbReference type="Proteomes" id="UP000244193">
    <property type="component" value="Chromosome"/>
</dbReference>
<gene>
    <name evidence="1" type="ORF">HYN48_14005</name>
</gene>
<proteinExistence type="predicted"/>
<reference evidence="1 2" key="1">
    <citation type="submission" date="2018-04" db="EMBL/GenBank/DDBJ databases">
        <title>Genome sequencing of Flavobacterium sp. HYN0048.</title>
        <authorList>
            <person name="Yi H."/>
            <person name="Baek C."/>
        </authorList>
    </citation>
    <scope>NUCLEOTIDE SEQUENCE [LARGE SCALE GENOMIC DNA]</scope>
    <source>
        <strain evidence="1 2">HYN0048</strain>
    </source>
</reference>
<evidence type="ECO:0000313" key="2">
    <source>
        <dbReference type="Proteomes" id="UP000244193"/>
    </source>
</evidence>
<protein>
    <submittedName>
        <fullName evidence="1">Uncharacterized protein</fullName>
    </submittedName>
</protein>
<sequence>MKRKRVISYFFIFFVFINCSPYKILDSQKRFLLNDNGKNKYYLIEYIKFKQMEHLLGEVPTVMIHKVDGDLIIRSDKEYFENIALKKDQIKRIEIISFEKASNIYGSAGKNGIVNIYTYGKSSN</sequence>
<accession>A0A2S0RH86</accession>